<reference evidence="4" key="1">
    <citation type="submission" date="2016-06" db="UniProtKB">
        <authorList>
            <consortium name="WormBaseParasite"/>
        </authorList>
    </citation>
    <scope>IDENTIFICATION</scope>
</reference>
<dbReference type="EMBL" id="UZAK01043209">
    <property type="protein sequence ID" value="VDP70395.1"/>
    <property type="molecule type" value="Genomic_DNA"/>
</dbReference>
<sequence>MLPSYVKPHVVEAHSVHVAHHNVSPENGDQLCRMTGTVTQSVAVSKTITTIAATTTKVNGTNAQSNDSSVVEFNKSVNLTNASNHDNIPKSISIDDYTKAEKHRSDQQYNRQHLSISDHINYDNNGEEDDLNDIVHYTPERISPMSFDRGTVTTIESHLSSIMAQDEIDDCRDNTNLNKELDYSTSKKIIADSEKISESPPYACLDVHNDNPDEWDLGVADRDLLAADGLLYLDRSHPIRNRKDEKRMSGALTGLVDIESPPRGVGEPSFQTNGAHGLAPVS</sequence>
<dbReference type="STRING" id="6186.A0A183KXN8"/>
<accession>A0A183KXN8</accession>
<keyword evidence="3" id="KW-1185">Reference proteome</keyword>
<proteinExistence type="predicted"/>
<reference evidence="2 3" key="2">
    <citation type="submission" date="2018-11" db="EMBL/GenBank/DDBJ databases">
        <authorList>
            <consortium name="Pathogen Informatics"/>
        </authorList>
    </citation>
    <scope>NUCLEOTIDE SEQUENCE [LARGE SCALE GENOMIC DNA]</scope>
    <source>
        <strain evidence="2">Dakar</strain>
        <strain evidence="3">Dakar, Senegal</strain>
    </source>
</reference>
<evidence type="ECO:0000313" key="4">
    <source>
        <dbReference type="WBParaSite" id="SCUD_0001983701-mRNA-1"/>
    </source>
</evidence>
<dbReference type="Proteomes" id="UP000279833">
    <property type="component" value="Unassembled WGS sequence"/>
</dbReference>
<dbReference type="WBParaSite" id="SCUD_0001983701-mRNA-1">
    <property type="protein sequence ID" value="SCUD_0001983701-mRNA-1"/>
    <property type="gene ID" value="SCUD_0001983701"/>
</dbReference>
<gene>
    <name evidence="2" type="ORF">SCUD_LOCUS19834</name>
</gene>
<name>A0A183KXN8_9TREM</name>
<feature type="region of interest" description="Disordered" evidence="1">
    <location>
        <begin position="252"/>
        <end position="282"/>
    </location>
</feature>
<protein>
    <submittedName>
        <fullName evidence="4">Spliced glycoprotein U85.5</fullName>
    </submittedName>
</protein>
<evidence type="ECO:0000313" key="3">
    <source>
        <dbReference type="Proteomes" id="UP000279833"/>
    </source>
</evidence>
<evidence type="ECO:0000256" key="1">
    <source>
        <dbReference type="SAM" id="MobiDB-lite"/>
    </source>
</evidence>
<dbReference type="AlphaFoldDB" id="A0A183KXN8"/>
<evidence type="ECO:0000313" key="2">
    <source>
        <dbReference type="EMBL" id="VDP70395.1"/>
    </source>
</evidence>
<organism evidence="4">
    <name type="scientific">Schistosoma curassoni</name>
    <dbReference type="NCBI Taxonomy" id="6186"/>
    <lineage>
        <taxon>Eukaryota</taxon>
        <taxon>Metazoa</taxon>
        <taxon>Spiralia</taxon>
        <taxon>Lophotrochozoa</taxon>
        <taxon>Platyhelminthes</taxon>
        <taxon>Trematoda</taxon>
        <taxon>Digenea</taxon>
        <taxon>Strigeidida</taxon>
        <taxon>Schistosomatoidea</taxon>
        <taxon>Schistosomatidae</taxon>
        <taxon>Schistosoma</taxon>
    </lineage>
</organism>